<gene>
    <name evidence="13" type="ORF">F5147DRAFT_210382</name>
</gene>
<evidence type="ECO:0000313" key="13">
    <source>
        <dbReference type="EMBL" id="KAG2107204.1"/>
    </source>
</evidence>
<evidence type="ECO:0000256" key="2">
    <source>
        <dbReference type="ARBA" id="ARBA00004167"/>
    </source>
</evidence>
<proteinExistence type="inferred from homology"/>
<evidence type="ECO:0000256" key="3">
    <source>
        <dbReference type="ARBA" id="ARBA00010617"/>
    </source>
</evidence>
<comment type="caution">
    <text evidence="13">The sequence shown here is derived from an EMBL/GenBank/DDBJ whole genome shotgun (WGS) entry which is preliminary data.</text>
</comment>
<keyword evidence="11" id="KW-0472">Membrane</keyword>
<evidence type="ECO:0000256" key="11">
    <source>
        <dbReference type="ARBA" id="ARBA00023136"/>
    </source>
</evidence>
<dbReference type="Proteomes" id="UP000823399">
    <property type="component" value="Unassembled WGS sequence"/>
</dbReference>
<reference evidence="13" key="1">
    <citation type="journal article" date="2020" name="New Phytol.">
        <title>Comparative genomics reveals dynamic genome evolution in host specialist ectomycorrhizal fungi.</title>
        <authorList>
            <person name="Lofgren L.A."/>
            <person name="Nguyen N.H."/>
            <person name="Vilgalys R."/>
            <person name="Ruytinx J."/>
            <person name="Liao H.L."/>
            <person name="Branco S."/>
            <person name="Kuo A."/>
            <person name="LaButti K."/>
            <person name="Lipzen A."/>
            <person name="Andreopoulos W."/>
            <person name="Pangilinan J."/>
            <person name="Riley R."/>
            <person name="Hundley H."/>
            <person name="Na H."/>
            <person name="Barry K."/>
            <person name="Grigoriev I.V."/>
            <person name="Stajich J.E."/>
            <person name="Kennedy P.G."/>
        </authorList>
    </citation>
    <scope>NUCLEOTIDE SEQUENCE</scope>
    <source>
        <strain evidence="13">FC423</strain>
    </source>
</reference>
<feature type="region of interest" description="Disordered" evidence="12">
    <location>
        <begin position="91"/>
        <end position="121"/>
    </location>
</feature>
<accession>A0A9P7F5B7</accession>
<comment type="cofactor">
    <cofactor evidence="1">
        <name>heme</name>
        <dbReference type="ChEBI" id="CHEBI:30413"/>
    </cofactor>
</comment>
<evidence type="ECO:0000256" key="6">
    <source>
        <dbReference type="ARBA" id="ARBA00022723"/>
    </source>
</evidence>
<protein>
    <recommendedName>
        <fullName evidence="15">O-methylsterigmatocystin oxidoreductase</fullName>
    </recommendedName>
</protein>
<organism evidence="13 14">
    <name type="scientific">Suillus discolor</name>
    <dbReference type="NCBI Taxonomy" id="1912936"/>
    <lineage>
        <taxon>Eukaryota</taxon>
        <taxon>Fungi</taxon>
        <taxon>Dikarya</taxon>
        <taxon>Basidiomycota</taxon>
        <taxon>Agaricomycotina</taxon>
        <taxon>Agaricomycetes</taxon>
        <taxon>Agaricomycetidae</taxon>
        <taxon>Boletales</taxon>
        <taxon>Suillineae</taxon>
        <taxon>Suillaceae</taxon>
        <taxon>Suillus</taxon>
    </lineage>
</organism>
<dbReference type="GO" id="GO:0005506">
    <property type="term" value="F:iron ion binding"/>
    <property type="evidence" value="ECO:0007669"/>
    <property type="project" value="InterPro"/>
</dbReference>
<comment type="similarity">
    <text evidence="3">Belongs to the cytochrome P450 family.</text>
</comment>
<dbReference type="GeneID" id="64690872"/>
<evidence type="ECO:0000256" key="8">
    <source>
        <dbReference type="ARBA" id="ARBA00023002"/>
    </source>
</evidence>
<dbReference type="OrthoDB" id="2692099at2759"/>
<evidence type="ECO:0000256" key="12">
    <source>
        <dbReference type="SAM" id="MobiDB-lite"/>
    </source>
</evidence>
<evidence type="ECO:0008006" key="15">
    <source>
        <dbReference type="Google" id="ProtNLM"/>
    </source>
</evidence>
<evidence type="ECO:0000256" key="10">
    <source>
        <dbReference type="ARBA" id="ARBA00023033"/>
    </source>
</evidence>
<dbReference type="PANTHER" id="PTHR46300:SF2">
    <property type="entry name" value="CYTOCHROME P450 MONOOXYGENASE ALNH-RELATED"/>
    <property type="match status" value="1"/>
</dbReference>
<evidence type="ECO:0000256" key="4">
    <source>
        <dbReference type="ARBA" id="ARBA00022617"/>
    </source>
</evidence>
<keyword evidence="7" id="KW-1133">Transmembrane helix</keyword>
<dbReference type="EMBL" id="JABBWM010000032">
    <property type="protein sequence ID" value="KAG2107204.1"/>
    <property type="molecule type" value="Genomic_DNA"/>
</dbReference>
<keyword evidence="9" id="KW-0408">Iron</keyword>
<dbReference type="GO" id="GO:0020037">
    <property type="term" value="F:heme binding"/>
    <property type="evidence" value="ECO:0007669"/>
    <property type="project" value="InterPro"/>
</dbReference>
<name>A0A9P7F5B7_9AGAM</name>
<keyword evidence="10" id="KW-0503">Monooxygenase</keyword>
<dbReference type="GO" id="GO:0004497">
    <property type="term" value="F:monooxygenase activity"/>
    <property type="evidence" value="ECO:0007669"/>
    <property type="project" value="UniProtKB-KW"/>
</dbReference>
<keyword evidence="6" id="KW-0479">Metal-binding</keyword>
<evidence type="ECO:0000256" key="9">
    <source>
        <dbReference type="ARBA" id="ARBA00023004"/>
    </source>
</evidence>
<dbReference type="AlphaFoldDB" id="A0A9P7F5B7"/>
<dbReference type="InterPro" id="IPR050364">
    <property type="entry name" value="Cytochrome_P450_fung"/>
</dbReference>
<evidence type="ECO:0000256" key="1">
    <source>
        <dbReference type="ARBA" id="ARBA00001971"/>
    </source>
</evidence>
<comment type="subcellular location">
    <subcellularLocation>
        <location evidence="2">Membrane</location>
        <topology evidence="2">Single-pass membrane protein</topology>
    </subcellularLocation>
</comment>
<keyword evidence="8" id="KW-0560">Oxidoreductase</keyword>
<dbReference type="InterPro" id="IPR036396">
    <property type="entry name" value="Cyt_P450_sf"/>
</dbReference>
<dbReference type="GO" id="GO:0016020">
    <property type="term" value="C:membrane"/>
    <property type="evidence" value="ECO:0007669"/>
    <property type="project" value="UniProtKB-SubCell"/>
</dbReference>
<dbReference type="GO" id="GO:0016705">
    <property type="term" value="F:oxidoreductase activity, acting on paired donors, with incorporation or reduction of molecular oxygen"/>
    <property type="evidence" value="ECO:0007669"/>
    <property type="project" value="InterPro"/>
</dbReference>
<keyword evidence="4" id="KW-0349">Heme</keyword>
<evidence type="ECO:0000256" key="5">
    <source>
        <dbReference type="ARBA" id="ARBA00022692"/>
    </source>
</evidence>
<keyword evidence="5" id="KW-0812">Transmembrane</keyword>
<evidence type="ECO:0000256" key="7">
    <source>
        <dbReference type="ARBA" id="ARBA00022989"/>
    </source>
</evidence>
<evidence type="ECO:0000313" key="14">
    <source>
        <dbReference type="Proteomes" id="UP000823399"/>
    </source>
</evidence>
<dbReference type="SUPFAM" id="SSF48264">
    <property type="entry name" value="Cytochrome P450"/>
    <property type="match status" value="1"/>
</dbReference>
<dbReference type="RefSeq" id="XP_041292082.1">
    <property type="nucleotide sequence ID" value="XM_041428613.1"/>
</dbReference>
<dbReference type="Gene3D" id="1.10.630.10">
    <property type="entry name" value="Cytochrome P450"/>
    <property type="match status" value="1"/>
</dbReference>
<keyword evidence="14" id="KW-1185">Reference proteome</keyword>
<sequence length="121" mass="13135">MALLIECCISALAICFLALLALSRRTASPHRKHLPPGPTPIPFLGDVFDIKADAPYATMQKTYGDIIYTRALNMEIIVLNSEEVADELLDRQDRPSFTPPALPMSICAQESSGHAGIDKPG</sequence>
<dbReference type="PANTHER" id="PTHR46300">
    <property type="entry name" value="P450, PUTATIVE (EUROFUNG)-RELATED-RELATED"/>
    <property type="match status" value="1"/>
</dbReference>